<dbReference type="Proteomes" id="UP000762676">
    <property type="component" value="Unassembled WGS sequence"/>
</dbReference>
<dbReference type="AlphaFoldDB" id="A0AAV4ICF8"/>
<keyword evidence="1" id="KW-0812">Transmembrane</keyword>
<sequence length="165" mass="16861">MTTFSSKSGSGGGCRVSTAVGFLLTLLAILVAVGVGLIVHFAETDGKQEVVCKCELSGSGGVVGAGSTGAQTGVSVAGLSEQCAAYVDKGQNIGQICSKCSAQQCTGSGGSSNPATTAAPASTDQKPVKLDIRLPGHLTPVHYDVEIQPFMYSDNPKDFTYKVRR</sequence>
<dbReference type="EMBL" id="BMAT01002490">
    <property type="protein sequence ID" value="GFS07937.1"/>
    <property type="molecule type" value="Genomic_DNA"/>
</dbReference>
<comment type="caution">
    <text evidence="2">The sequence shown here is derived from an EMBL/GenBank/DDBJ whole genome shotgun (WGS) entry which is preliminary data.</text>
</comment>
<organism evidence="2 3">
    <name type="scientific">Elysia marginata</name>
    <dbReference type="NCBI Taxonomy" id="1093978"/>
    <lineage>
        <taxon>Eukaryota</taxon>
        <taxon>Metazoa</taxon>
        <taxon>Spiralia</taxon>
        <taxon>Lophotrochozoa</taxon>
        <taxon>Mollusca</taxon>
        <taxon>Gastropoda</taxon>
        <taxon>Heterobranchia</taxon>
        <taxon>Euthyneura</taxon>
        <taxon>Panpulmonata</taxon>
        <taxon>Sacoglossa</taxon>
        <taxon>Placobranchoidea</taxon>
        <taxon>Plakobranchidae</taxon>
        <taxon>Elysia</taxon>
    </lineage>
</organism>
<evidence type="ECO:0000256" key="1">
    <source>
        <dbReference type="SAM" id="Phobius"/>
    </source>
</evidence>
<gene>
    <name evidence="2" type="ORF">ElyMa_001261900</name>
</gene>
<name>A0AAV4ICF8_9GAST</name>
<accession>A0AAV4ICF8</accession>
<protein>
    <submittedName>
        <fullName evidence="2">Uncharacterized protein</fullName>
    </submittedName>
</protein>
<keyword evidence="3" id="KW-1185">Reference proteome</keyword>
<keyword evidence="1" id="KW-0472">Membrane</keyword>
<evidence type="ECO:0000313" key="2">
    <source>
        <dbReference type="EMBL" id="GFS07937.1"/>
    </source>
</evidence>
<reference evidence="2 3" key="1">
    <citation type="journal article" date="2021" name="Elife">
        <title>Chloroplast acquisition without the gene transfer in kleptoplastic sea slugs, Plakobranchus ocellatus.</title>
        <authorList>
            <person name="Maeda T."/>
            <person name="Takahashi S."/>
            <person name="Yoshida T."/>
            <person name="Shimamura S."/>
            <person name="Takaki Y."/>
            <person name="Nagai Y."/>
            <person name="Toyoda A."/>
            <person name="Suzuki Y."/>
            <person name="Arimoto A."/>
            <person name="Ishii H."/>
            <person name="Satoh N."/>
            <person name="Nishiyama T."/>
            <person name="Hasebe M."/>
            <person name="Maruyama T."/>
            <person name="Minagawa J."/>
            <person name="Obokata J."/>
            <person name="Shigenobu S."/>
        </authorList>
    </citation>
    <scope>NUCLEOTIDE SEQUENCE [LARGE SCALE GENOMIC DNA]</scope>
</reference>
<feature type="transmembrane region" description="Helical" evidence="1">
    <location>
        <begin position="20"/>
        <end position="39"/>
    </location>
</feature>
<proteinExistence type="predicted"/>
<keyword evidence="1" id="KW-1133">Transmembrane helix</keyword>
<evidence type="ECO:0000313" key="3">
    <source>
        <dbReference type="Proteomes" id="UP000762676"/>
    </source>
</evidence>